<reference evidence="1" key="1">
    <citation type="submission" date="2020-02" db="EMBL/GenBank/DDBJ databases">
        <authorList>
            <person name="Meier V. D."/>
        </authorList>
    </citation>
    <scope>NUCLEOTIDE SEQUENCE</scope>
    <source>
        <strain evidence="1">AVDCRST_MAG84</strain>
    </source>
</reference>
<evidence type="ECO:0000313" key="1">
    <source>
        <dbReference type="EMBL" id="CAA9363515.1"/>
    </source>
</evidence>
<accession>A0A6J4MPD5</accession>
<organism evidence="1">
    <name type="scientific">uncultured Microcoleus sp</name>
    <dbReference type="NCBI Taxonomy" id="259945"/>
    <lineage>
        <taxon>Bacteria</taxon>
        <taxon>Bacillati</taxon>
        <taxon>Cyanobacteriota</taxon>
        <taxon>Cyanophyceae</taxon>
        <taxon>Oscillatoriophycideae</taxon>
        <taxon>Oscillatoriales</taxon>
        <taxon>Microcoleaceae</taxon>
        <taxon>Microcoleus</taxon>
        <taxon>environmental samples</taxon>
    </lineage>
</organism>
<gene>
    <name evidence="1" type="ORF">AVDCRST_MAG84-3652</name>
</gene>
<proteinExistence type="predicted"/>
<dbReference type="AlphaFoldDB" id="A0A6J4MPD5"/>
<dbReference type="EMBL" id="CADCTZ010000729">
    <property type="protein sequence ID" value="CAA9363515.1"/>
    <property type="molecule type" value="Genomic_DNA"/>
</dbReference>
<protein>
    <submittedName>
        <fullName evidence="1">Uncharacterized protein</fullName>
    </submittedName>
</protein>
<name>A0A6J4MPD5_9CYAN</name>
<sequence length="202" mass="22649">MILKALYFKSIASIRKMLATQKDLCCLIQPTSILSRDPSINNWLTSVSTNSDSSIVDGRQIENSNPRCNHRGSELNSLVRQREKGYLVARIERLTHRRNRSISDPINQAVETAVNYWEVHQINNIVFGCYLRQQKIAPAPQANDQKFVQMPQSAKSSTFTAERRNSGALTAPLKIKFFAVLSQKIYLGASPFLSGGGVSKHQ</sequence>